<feature type="non-terminal residue" evidence="1">
    <location>
        <position position="1"/>
    </location>
</feature>
<keyword evidence="2" id="KW-1185">Reference proteome</keyword>
<proteinExistence type="predicted"/>
<protein>
    <submittedName>
        <fullName evidence="1">Uncharacterized protein</fullName>
    </submittedName>
</protein>
<evidence type="ECO:0000313" key="1">
    <source>
        <dbReference type="EMBL" id="CAG7819657.1"/>
    </source>
</evidence>
<dbReference type="Proteomes" id="UP000708208">
    <property type="component" value="Unassembled WGS sequence"/>
</dbReference>
<name>A0A8J2PDN6_9HEXA</name>
<organism evidence="1 2">
    <name type="scientific">Allacma fusca</name>
    <dbReference type="NCBI Taxonomy" id="39272"/>
    <lineage>
        <taxon>Eukaryota</taxon>
        <taxon>Metazoa</taxon>
        <taxon>Ecdysozoa</taxon>
        <taxon>Arthropoda</taxon>
        <taxon>Hexapoda</taxon>
        <taxon>Collembola</taxon>
        <taxon>Symphypleona</taxon>
        <taxon>Sminthuridae</taxon>
        <taxon>Allacma</taxon>
    </lineage>
</organism>
<evidence type="ECO:0000313" key="2">
    <source>
        <dbReference type="Proteomes" id="UP000708208"/>
    </source>
</evidence>
<reference evidence="1" key="1">
    <citation type="submission" date="2021-06" db="EMBL/GenBank/DDBJ databases">
        <authorList>
            <person name="Hodson N. C."/>
            <person name="Mongue J. A."/>
            <person name="Jaron S. K."/>
        </authorList>
    </citation>
    <scope>NUCLEOTIDE SEQUENCE</scope>
</reference>
<gene>
    <name evidence="1" type="ORF">AFUS01_LOCUS30088</name>
</gene>
<accession>A0A8J2PDN6</accession>
<dbReference type="EMBL" id="CAJVCH010455966">
    <property type="protein sequence ID" value="CAG7819657.1"/>
    <property type="molecule type" value="Genomic_DNA"/>
</dbReference>
<dbReference type="AlphaFoldDB" id="A0A8J2PDN6"/>
<sequence length="21" mass="2296">KAFVLVFIGTVIQDLTIHGSH</sequence>
<comment type="caution">
    <text evidence="1">The sequence shown here is derived from an EMBL/GenBank/DDBJ whole genome shotgun (WGS) entry which is preliminary data.</text>
</comment>